<dbReference type="STRING" id="68775.A0A5C3LLB2"/>
<keyword evidence="2" id="KW-1185">Reference proteome</keyword>
<evidence type="ECO:0000313" key="2">
    <source>
        <dbReference type="Proteomes" id="UP000308652"/>
    </source>
</evidence>
<dbReference type="SUPFAM" id="SSF50370">
    <property type="entry name" value="Ricin B-like lectins"/>
    <property type="match status" value="1"/>
</dbReference>
<proteinExistence type="predicted"/>
<evidence type="ECO:0008006" key="3">
    <source>
        <dbReference type="Google" id="ProtNLM"/>
    </source>
</evidence>
<accession>A0A5C3LLB2</accession>
<dbReference type="EMBL" id="ML213639">
    <property type="protein sequence ID" value="TFK33939.1"/>
    <property type="molecule type" value="Genomic_DNA"/>
</dbReference>
<dbReference type="InterPro" id="IPR035992">
    <property type="entry name" value="Ricin_B-like_lectins"/>
</dbReference>
<dbReference type="Gene3D" id="2.80.10.50">
    <property type="match status" value="1"/>
</dbReference>
<sequence length="121" mass="13381">MSNTVYYRLTNAFNGTSKALDTNNDRSGSVHMADTGNFSGQYWKLVPVAGSSSKFYLRNTYLGDDFSLDVINDGTNDQVHLAATGNFTGQFWTLNRISVNGTTFKLTNDFTGPNKFLDATR</sequence>
<dbReference type="AlphaFoldDB" id="A0A5C3LLB2"/>
<dbReference type="Proteomes" id="UP000308652">
    <property type="component" value="Unassembled WGS sequence"/>
</dbReference>
<gene>
    <name evidence="1" type="ORF">BDQ12DRAFT_727366</name>
</gene>
<dbReference type="OrthoDB" id="9986966at2759"/>
<organism evidence="1 2">
    <name type="scientific">Crucibulum laeve</name>
    <dbReference type="NCBI Taxonomy" id="68775"/>
    <lineage>
        <taxon>Eukaryota</taxon>
        <taxon>Fungi</taxon>
        <taxon>Dikarya</taxon>
        <taxon>Basidiomycota</taxon>
        <taxon>Agaricomycotina</taxon>
        <taxon>Agaricomycetes</taxon>
        <taxon>Agaricomycetidae</taxon>
        <taxon>Agaricales</taxon>
        <taxon>Agaricineae</taxon>
        <taxon>Nidulariaceae</taxon>
        <taxon>Crucibulum</taxon>
    </lineage>
</organism>
<reference evidence="1 2" key="1">
    <citation type="journal article" date="2019" name="Nat. Ecol. Evol.">
        <title>Megaphylogeny resolves global patterns of mushroom evolution.</title>
        <authorList>
            <person name="Varga T."/>
            <person name="Krizsan K."/>
            <person name="Foldi C."/>
            <person name="Dima B."/>
            <person name="Sanchez-Garcia M."/>
            <person name="Sanchez-Ramirez S."/>
            <person name="Szollosi G.J."/>
            <person name="Szarkandi J.G."/>
            <person name="Papp V."/>
            <person name="Albert L."/>
            <person name="Andreopoulos W."/>
            <person name="Angelini C."/>
            <person name="Antonin V."/>
            <person name="Barry K.W."/>
            <person name="Bougher N.L."/>
            <person name="Buchanan P."/>
            <person name="Buyck B."/>
            <person name="Bense V."/>
            <person name="Catcheside P."/>
            <person name="Chovatia M."/>
            <person name="Cooper J."/>
            <person name="Damon W."/>
            <person name="Desjardin D."/>
            <person name="Finy P."/>
            <person name="Geml J."/>
            <person name="Haridas S."/>
            <person name="Hughes K."/>
            <person name="Justo A."/>
            <person name="Karasinski D."/>
            <person name="Kautmanova I."/>
            <person name="Kiss B."/>
            <person name="Kocsube S."/>
            <person name="Kotiranta H."/>
            <person name="LaButti K.M."/>
            <person name="Lechner B.E."/>
            <person name="Liimatainen K."/>
            <person name="Lipzen A."/>
            <person name="Lukacs Z."/>
            <person name="Mihaltcheva S."/>
            <person name="Morgado L.N."/>
            <person name="Niskanen T."/>
            <person name="Noordeloos M.E."/>
            <person name="Ohm R.A."/>
            <person name="Ortiz-Santana B."/>
            <person name="Ovrebo C."/>
            <person name="Racz N."/>
            <person name="Riley R."/>
            <person name="Savchenko A."/>
            <person name="Shiryaev A."/>
            <person name="Soop K."/>
            <person name="Spirin V."/>
            <person name="Szebenyi C."/>
            <person name="Tomsovsky M."/>
            <person name="Tulloss R.E."/>
            <person name="Uehling J."/>
            <person name="Grigoriev I.V."/>
            <person name="Vagvolgyi C."/>
            <person name="Papp T."/>
            <person name="Martin F.M."/>
            <person name="Miettinen O."/>
            <person name="Hibbett D.S."/>
            <person name="Nagy L.G."/>
        </authorList>
    </citation>
    <scope>NUCLEOTIDE SEQUENCE [LARGE SCALE GENOMIC DNA]</scope>
    <source>
        <strain evidence="1 2">CBS 166.37</strain>
    </source>
</reference>
<name>A0A5C3LLB2_9AGAR</name>
<evidence type="ECO:0000313" key="1">
    <source>
        <dbReference type="EMBL" id="TFK33939.1"/>
    </source>
</evidence>
<protein>
    <recommendedName>
        <fullName evidence="3">Ricin B lectin domain-containing protein</fullName>
    </recommendedName>
</protein>